<dbReference type="AlphaFoldDB" id="A0A0A2VNU3"/>
<proteinExistence type="predicted"/>
<name>A0A0A2VNU3_BEABA</name>
<feature type="compositionally biased region" description="Basic and acidic residues" evidence="1">
    <location>
        <begin position="10"/>
        <end position="19"/>
    </location>
</feature>
<dbReference type="EMBL" id="ANFO01000422">
    <property type="protein sequence ID" value="KGQ09561.1"/>
    <property type="molecule type" value="Genomic_DNA"/>
</dbReference>
<reference evidence="2 3" key="1">
    <citation type="submission" date="2012-10" db="EMBL/GenBank/DDBJ databases">
        <title>Genome sequencing and analysis of entomopathogenic fungi Beauveria bassiana D1-5.</title>
        <authorList>
            <person name="Li Q."/>
            <person name="Wang L."/>
            <person name="Zhang Z."/>
            <person name="Wang Q."/>
            <person name="Ren J."/>
            <person name="Wang M."/>
            <person name="Xu W."/>
            <person name="Wang J."/>
            <person name="Lu Y."/>
            <person name="Du Q."/>
            <person name="Sun Z."/>
        </authorList>
    </citation>
    <scope>NUCLEOTIDE SEQUENCE [LARGE SCALE GENOMIC DNA]</scope>
    <source>
        <strain evidence="2 3">D1-5</strain>
    </source>
</reference>
<dbReference type="HOGENOM" id="CLU_1786517_0_0_1"/>
<evidence type="ECO:0000256" key="1">
    <source>
        <dbReference type="SAM" id="MobiDB-lite"/>
    </source>
</evidence>
<feature type="region of interest" description="Disordered" evidence="1">
    <location>
        <begin position="1"/>
        <end position="27"/>
    </location>
</feature>
<evidence type="ECO:0000313" key="2">
    <source>
        <dbReference type="EMBL" id="KGQ09561.1"/>
    </source>
</evidence>
<organism evidence="2 3">
    <name type="scientific">Beauveria bassiana D1-5</name>
    <dbReference type="NCBI Taxonomy" id="1245745"/>
    <lineage>
        <taxon>Eukaryota</taxon>
        <taxon>Fungi</taxon>
        <taxon>Dikarya</taxon>
        <taxon>Ascomycota</taxon>
        <taxon>Pezizomycotina</taxon>
        <taxon>Sordariomycetes</taxon>
        <taxon>Hypocreomycetidae</taxon>
        <taxon>Hypocreales</taxon>
        <taxon>Cordycipitaceae</taxon>
        <taxon>Beauveria</taxon>
    </lineage>
</organism>
<sequence>MSQSAATARKSPEVQHHSDTSSPLSADRIHQITNTSKGDAWQIMVSTSEDEVLHGKNDGDGVIRQLGGRYDKSTLLQLSNDMLCFGVPTTDSNGKSSRSYSPVVHVAAHEDEASAKFTRRYGLGHSETLHALNATPSPSLSKIGK</sequence>
<gene>
    <name evidence="2" type="ORF">BBAD15_g5098</name>
</gene>
<dbReference type="Proteomes" id="UP000030106">
    <property type="component" value="Unassembled WGS sequence"/>
</dbReference>
<evidence type="ECO:0000313" key="3">
    <source>
        <dbReference type="Proteomes" id="UP000030106"/>
    </source>
</evidence>
<comment type="caution">
    <text evidence="2">The sequence shown here is derived from an EMBL/GenBank/DDBJ whole genome shotgun (WGS) entry which is preliminary data.</text>
</comment>
<accession>A0A0A2VNU3</accession>
<protein>
    <submittedName>
        <fullName evidence="2">Uncharacterized protein</fullName>
    </submittedName>
</protein>